<feature type="transmembrane region" description="Helical" evidence="1">
    <location>
        <begin position="35"/>
        <end position="53"/>
    </location>
</feature>
<evidence type="ECO:0000313" key="5">
    <source>
        <dbReference type="Proteomes" id="UP000559809"/>
    </source>
</evidence>
<dbReference type="NCBIfam" id="TIGR00254">
    <property type="entry name" value="GGDEF"/>
    <property type="match status" value="1"/>
</dbReference>
<gene>
    <name evidence="4" type="ORF">H0A72_01355</name>
</gene>
<feature type="transmembrane region" description="Helical" evidence="1">
    <location>
        <begin position="60"/>
        <end position="80"/>
    </location>
</feature>
<dbReference type="SUPFAM" id="SSF55073">
    <property type="entry name" value="Nucleotide cyclase"/>
    <property type="match status" value="1"/>
</dbReference>
<sequence length="806" mass="89830">MLCRVTLSEPGVLSVNLWNTSELVKSNHRYERGTGLLEGGLLTMALFIVVIALTTKTWTYLLLAAWLVGNLRLGAYAMGWDNHWLGHSIPMEWMPLIRQVTVAAYFLLTYTLFTQLFRSAHNASHPRLLRAAQWSGLVLLAGSFLLPYEWFEPLMWATCGFGILIAAFLLAINLYRSPSRFRMWHIVALSMALCVMFSGTLIVLFGRTEFTDIFNGVVALLLSSVTVALAVAERMREDTLERMRAQTELISNYAMTPMGMFTLDSSGVFLRMTHSLEQMLGISMRHSQGGRWTDYFEPQDWIAVASATKAGHEVEIKLLDSAARPGRPQHFVLQATLSGGHIDGSLLDVTARTQTIQRLRSLADNDPLTEVLNRRGIEKAVGQALDDVAKGVPCSLAYLDLEHFKRINGLFGHTAGDEVLKLVCERIQACLTEQQKVGRIGGDEFVILFSGSTAAEAKELATRVSASINTATYNIGARAFQIATAMGVVALHMGMTVKDAISAAAHACRDARKRRRDVMVYEENSLELQEHAEELRLFDQLEGGHSPRGLYLDMQPIMSLHSPMESLNFEALLRVRDSTGSLIPSGKFIASAEENGTITLIDKWVFTATLEWLAKHENRLKNTRFVNVNLSGVSLNDEKFINSLFNVLERYEALCKLLYVEITEGVALQDLDRTRQFMLRLRRMGAHIALDDFGAGYSSFSYLKELPADAIKIDGALIKDMMAHETNKAIVRTISELARNLGMKSIAEWVEDCDTLEALKEMGIDYVQGYAVSKAKPPIDILNAGSILDLVSDPDTRAFIMRQSRE</sequence>
<reference evidence="4 5" key="1">
    <citation type="submission" date="2020-07" db="EMBL/GenBank/DDBJ databases">
        <title>Taxonomic revisions and descriptions of new bacterial species based on genomic comparisons in the high-G+C-content subgroup of the family Alcaligenaceae.</title>
        <authorList>
            <person name="Szabo A."/>
            <person name="Felfoldi T."/>
        </authorList>
    </citation>
    <scope>NUCLEOTIDE SEQUENCE [LARGE SCALE GENOMIC DNA]</scope>
    <source>
        <strain evidence="4 5">LMG 24012</strain>
    </source>
</reference>
<feature type="transmembrane region" description="Helical" evidence="1">
    <location>
        <begin position="186"/>
        <end position="207"/>
    </location>
</feature>
<dbReference type="Pfam" id="PF00990">
    <property type="entry name" value="GGDEF"/>
    <property type="match status" value="1"/>
</dbReference>
<dbReference type="SUPFAM" id="SSF141868">
    <property type="entry name" value="EAL domain-like"/>
    <property type="match status" value="1"/>
</dbReference>
<dbReference type="Gene3D" id="3.30.450.20">
    <property type="entry name" value="PAS domain"/>
    <property type="match status" value="1"/>
</dbReference>
<feature type="transmembrane region" description="Helical" evidence="1">
    <location>
        <begin position="129"/>
        <end position="148"/>
    </location>
</feature>
<feature type="transmembrane region" description="Helical" evidence="1">
    <location>
        <begin position="154"/>
        <end position="174"/>
    </location>
</feature>
<accession>A0A853FUY7</accession>
<feature type="transmembrane region" description="Helical" evidence="1">
    <location>
        <begin position="253"/>
        <end position="272"/>
    </location>
</feature>
<dbReference type="InterPro" id="IPR001633">
    <property type="entry name" value="EAL_dom"/>
</dbReference>
<comment type="caution">
    <text evidence="4">The sequence shown here is derived from an EMBL/GenBank/DDBJ whole genome shotgun (WGS) entry which is preliminary data.</text>
</comment>
<protein>
    <submittedName>
        <fullName evidence="4">EAL domain-containing protein</fullName>
    </submittedName>
</protein>
<dbReference type="CDD" id="cd01949">
    <property type="entry name" value="GGDEF"/>
    <property type="match status" value="1"/>
</dbReference>
<dbReference type="PANTHER" id="PTHR44757:SF2">
    <property type="entry name" value="BIOFILM ARCHITECTURE MAINTENANCE PROTEIN MBAA"/>
    <property type="match status" value="1"/>
</dbReference>
<dbReference type="PANTHER" id="PTHR44757">
    <property type="entry name" value="DIGUANYLATE CYCLASE DGCP"/>
    <property type="match status" value="1"/>
</dbReference>
<name>A0A853FUY7_9BURK</name>
<keyword evidence="1" id="KW-0812">Transmembrane</keyword>
<dbReference type="InterPro" id="IPR000160">
    <property type="entry name" value="GGDEF_dom"/>
</dbReference>
<dbReference type="SUPFAM" id="SSF55785">
    <property type="entry name" value="PYP-like sensor domain (PAS domain)"/>
    <property type="match status" value="1"/>
</dbReference>
<dbReference type="Gene3D" id="3.30.70.270">
    <property type="match status" value="1"/>
</dbReference>
<dbReference type="Gene3D" id="3.20.20.450">
    <property type="entry name" value="EAL domain"/>
    <property type="match status" value="1"/>
</dbReference>
<evidence type="ECO:0000256" key="1">
    <source>
        <dbReference type="SAM" id="Phobius"/>
    </source>
</evidence>
<dbReference type="InterPro" id="IPR035919">
    <property type="entry name" value="EAL_sf"/>
</dbReference>
<evidence type="ECO:0000313" key="4">
    <source>
        <dbReference type="EMBL" id="NYT47949.1"/>
    </source>
</evidence>
<dbReference type="InterPro" id="IPR043128">
    <property type="entry name" value="Rev_trsase/Diguanyl_cyclase"/>
</dbReference>
<dbReference type="InterPro" id="IPR052155">
    <property type="entry name" value="Biofilm_reg_signaling"/>
</dbReference>
<feature type="transmembrane region" description="Helical" evidence="1">
    <location>
        <begin position="100"/>
        <end position="117"/>
    </location>
</feature>
<keyword evidence="1" id="KW-1133">Transmembrane helix</keyword>
<feature type="domain" description="GGDEF" evidence="3">
    <location>
        <begin position="392"/>
        <end position="523"/>
    </location>
</feature>
<feature type="domain" description="EAL" evidence="2">
    <location>
        <begin position="534"/>
        <end position="789"/>
    </location>
</feature>
<proteinExistence type="predicted"/>
<dbReference type="Proteomes" id="UP000559809">
    <property type="component" value="Unassembled WGS sequence"/>
</dbReference>
<dbReference type="SMART" id="SM00052">
    <property type="entry name" value="EAL"/>
    <property type="match status" value="1"/>
</dbReference>
<keyword evidence="1" id="KW-0472">Membrane</keyword>
<feature type="transmembrane region" description="Helical" evidence="1">
    <location>
        <begin position="213"/>
        <end position="232"/>
    </location>
</feature>
<dbReference type="InterPro" id="IPR029787">
    <property type="entry name" value="Nucleotide_cyclase"/>
</dbReference>
<dbReference type="Pfam" id="PF00563">
    <property type="entry name" value="EAL"/>
    <property type="match status" value="1"/>
</dbReference>
<dbReference type="PROSITE" id="PS50883">
    <property type="entry name" value="EAL"/>
    <property type="match status" value="1"/>
</dbReference>
<dbReference type="SMART" id="SM00267">
    <property type="entry name" value="GGDEF"/>
    <property type="match status" value="1"/>
</dbReference>
<organism evidence="4 5">
    <name type="scientific">Parapusillimonas granuli</name>
    <dbReference type="NCBI Taxonomy" id="380911"/>
    <lineage>
        <taxon>Bacteria</taxon>
        <taxon>Pseudomonadati</taxon>
        <taxon>Pseudomonadota</taxon>
        <taxon>Betaproteobacteria</taxon>
        <taxon>Burkholderiales</taxon>
        <taxon>Alcaligenaceae</taxon>
        <taxon>Parapusillimonas</taxon>
    </lineage>
</organism>
<dbReference type="PROSITE" id="PS50887">
    <property type="entry name" value="GGDEF"/>
    <property type="match status" value="1"/>
</dbReference>
<evidence type="ECO:0000259" key="3">
    <source>
        <dbReference type="PROSITE" id="PS50887"/>
    </source>
</evidence>
<dbReference type="EMBL" id="JACCEM010000001">
    <property type="protein sequence ID" value="NYT47949.1"/>
    <property type="molecule type" value="Genomic_DNA"/>
</dbReference>
<keyword evidence="5" id="KW-1185">Reference proteome</keyword>
<dbReference type="CDD" id="cd01948">
    <property type="entry name" value="EAL"/>
    <property type="match status" value="1"/>
</dbReference>
<evidence type="ECO:0000259" key="2">
    <source>
        <dbReference type="PROSITE" id="PS50883"/>
    </source>
</evidence>
<dbReference type="InterPro" id="IPR035965">
    <property type="entry name" value="PAS-like_dom_sf"/>
</dbReference>
<dbReference type="AlphaFoldDB" id="A0A853FUY7"/>